<keyword evidence="3" id="KW-1185">Reference proteome</keyword>
<sequence length="390" mass="45502">MKIILLIFAFCSLVASSQPTIQITKSMLDKPIKIKLSELVDDITFIRLETNKNNLVKYSRWPHYTKDFIYFEDQVFTWDGKWKTNIGEPGRGPYEEPMGVCFIAFKDGKFYSKHYKLIEYDINGKPTKKVKNLRDEEGERKNTGSTISVTGQLTVVGKYLFCASSDAAYFVNPENFETVKRIELIPNKGKPYFVSQAGEGHISYYRDNILLYYPYVDTLFYVKDKSLQPIWKLQIDKDIKMPLDYFHNIEKYIMDHSRGGKKRFEARAGKITINEVYETNNHLFFGIEKWRERTSDTSYICYDKRVKTSKVARKEDFVDDILGLGAYKLPKICDEKILMALWPHEIFDIIDKKKRAGEKIHPKLEALAKQIDEGDNPVIFVAHLKKLELI</sequence>
<gene>
    <name evidence="2" type="ORF">BN938_1998</name>
</gene>
<reference evidence="2 3" key="1">
    <citation type="journal article" date="2015" name="Genome Announc.">
        <title>Complete Genome Sequence of the Novel Leech Symbiont Mucinivorans hirudinis M3T.</title>
        <authorList>
            <person name="Nelson M.C."/>
            <person name="Bomar L."/>
            <person name="Graf J."/>
        </authorList>
    </citation>
    <scope>NUCLEOTIDE SEQUENCE [LARGE SCALE GENOMIC DNA]</scope>
    <source>
        <strain evidence="3">M3</strain>
    </source>
</reference>
<dbReference type="HOGENOM" id="CLU_707527_0_0_10"/>
<dbReference type="KEGG" id="rbc:BN938_1998"/>
<feature type="chain" id="PRO_5001590715" description="6-bladed beta-propeller" evidence="1">
    <location>
        <begin position="18"/>
        <end position="390"/>
    </location>
</feature>
<dbReference type="STRING" id="1433126.BN938_1998"/>
<evidence type="ECO:0000256" key="1">
    <source>
        <dbReference type="SAM" id="SignalP"/>
    </source>
</evidence>
<accession>A0A060R928</accession>
<proteinExistence type="predicted"/>
<dbReference type="AlphaFoldDB" id="A0A060R928"/>
<protein>
    <recommendedName>
        <fullName evidence="4">6-bladed beta-propeller</fullName>
    </recommendedName>
</protein>
<dbReference type="EMBL" id="HG934468">
    <property type="protein sequence ID" value="CDN32075.1"/>
    <property type="molecule type" value="Genomic_DNA"/>
</dbReference>
<dbReference type="eggNOG" id="COG3391">
    <property type="taxonomic scope" value="Bacteria"/>
</dbReference>
<dbReference type="Pfam" id="PF17170">
    <property type="entry name" value="DUF5128"/>
    <property type="match status" value="1"/>
</dbReference>
<dbReference type="OrthoDB" id="1097609at2"/>
<organism evidence="2 3">
    <name type="scientific">Mucinivorans hirudinis</name>
    <dbReference type="NCBI Taxonomy" id="1433126"/>
    <lineage>
        <taxon>Bacteria</taxon>
        <taxon>Pseudomonadati</taxon>
        <taxon>Bacteroidota</taxon>
        <taxon>Bacteroidia</taxon>
        <taxon>Bacteroidales</taxon>
        <taxon>Rikenellaceae</taxon>
        <taxon>Mucinivorans</taxon>
    </lineage>
</organism>
<evidence type="ECO:0000313" key="2">
    <source>
        <dbReference type="EMBL" id="CDN32075.1"/>
    </source>
</evidence>
<name>A0A060R928_9BACT</name>
<feature type="signal peptide" evidence="1">
    <location>
        <begin position="1"/>
        <end position="17"/>
    </location>
</feature>
<evidence type="ECO:0008006" key="4">
    <source>
        <dbReference type="Google" id="ProtNLM"/>
    </source>
</evidence>
<keyword evidence="1" id="KW-0732">Signal</keyword>
<dbReference type="Proteomes" id="UP000027616">
    <property type="component" value="Chromosome I"/>
</dbReference>
<evidence type="ECO:0000313" key="3">
    <source>
        <dbReference type="Proteomes" id="UP000027616"/>
    </source>
</evidence>